<dbReference type="Gene3D" id="3.40.50.1110">
    <property type="entry name" value="SGNH hydrolase"/>
    <property type="match status" value="1"/>
</dbReference>
<dbReference type="InterPro" id="IPR050592">
    <property type="entry name" value="GDSL_lipolytic_enzyme"/>
</dbReference>
<proteinExistence type="predicted"/>
<dbReference type="InterPro" id="IPR001087">
    <property type="entry name" value="GDSL"/>
</dbReference>
<evidence type="ECO:0000313" key="4">
    <source>
        <dbReference type="EMBL" id="ORY17196.1"/>
    </source>
</evidence>
<keyword evidence="5" id="KW-1185">Reference proteome</keyword>
<dbReference type="AlphaFoldDB" id="A0A1Y2A3W2"/>
<organism evidence="4 5">
    <name type="scientific">Neocallimastix californiae</name>
    <dbReference type="NCBI Taxonomy" id="1754190"/>
    <lineage>
        <taxon>Eukaryota</taxon>
        <taxon>Fungi</taxon>
        <taxon>Fungi incertae sedis</taxon>
        <taxon>Chytridiomycota</taxon>
        <taxon>Chytridiomycota incertae sedis</taxon>
        <taxon>Neocallimastigomycetes</taxon>
        <taxon>Neocallimastigales</taxon>
        <taxon>Neocallimastigaceae</taxon>
        <taxon>Neocallimastix</taxon>
    </lineage>
</organism>
<keyword evidence="2" id="KW-1133">Transmembrane helix</keyword>
<accession>A0A1Y2A3W2</accession>
<comment type="caution">
    <text evidence="4">The sequence shown here is derived from an EMBL/GenBank/DDBJ whole genome shotgun (WGS) entry which is preliminary data.</text>
</comment>
<feature type="transmembrane region" description="Helical" evidence="2">
    <location>
        <begin position="307"/>
        <end position="330"/>
    </location>
</feature>
<feature type="signal peptide" evidence="3">
    <location>
        <begin position="1"/>
        <end position="20"/>
    </location>
</feature>
<sequence>MKYIKFILCFLFIISTKVSALLEGHETSLVYLSNITLFDYRSIKNLVVFGDSLSSEDSNSNNELSSIKNTLEEEKKWPIQLAKLNKMKLWNFAVEGSVIDDKVTSNKISNFTYVQQYEQFLNKMTKGKIYKNEWNSTNTLFAYWIGTQDIVDIDRKKYKHKLNETIDSIVDTFFKTIDDIYKNGARNFLFFNVPALDELPNFNRTNRNEIKKDCTRFNHRLNKKSVEFFGYHNDTNVILYNIKDELRYIMKNYKEFNFINNNETYEDLRSKDPDIETDDLIWLHDFHSTSKTNEILARNIDLLLTNYGVQSFCIKFLSIFINIAFIILLLI</sequence>
<reference evidence="4" key="1">
    <citation type="submission" date="2016-08" db="EMBL/GenBank/DDBJ databases">
        <title>A Parts List for Fungal Cellulosomes Revealed by Comparative Genomics.</title>
        <authorList>
            <consortium name="DOE Joint Genome Institute"/>
            <person name="Haitjema C.H."/>
            <person name="Gilmore S.P."/>
            <person name="Henske J.K."/>
            <person name="Solomon K.V."/>
            <person name="De Groot R."/>
            <person name="Kuo A."/>
            <person name="Mondo S.J."/>
            <person name="Salamov A.A."/>
            <person name="Labutti K."/>
            <person name="Zhao Z."/>
            <person name="Chiniquy J."/>
            <person name="Barry K."/>
            <person name="Brewer H.M."/>
            <person name="Purvine S.O."/>
            <person name="Wright A.T."/>
            <person name="Boxma B."/>
            <person name="Van Alen T."/>
            <person name="Hackstein J.H."/>
            <person name="Baker S.E."/>
            <person name="Grigoriev I.V."/>
            <person name="O'Malley M.A."/>
        </authorList>
    </citation>
    <scope>NUCLEOTIDE SEQUENCE [LARGE SCALE GENOMIC DNA]</scope>
    <source>
        <strain evidence="4">G1</strain>
    </source>
</reference>
<dbReference type="STRING" id="1754190.A0A1Y2A3W2"/>
<name>A0A1Y2A3W2_9FUNG</name>
<dbReference type="Pfam" id="PF00657">
    <property type="entry name" value="Lipase_GDSL"/>
    <property type="match status" value="1"/>
</dbReference>
<dbReference type="GO" id="GO:0016788">
    <property type="term" value="F:hydrolase activity, acting on ester bonds"/>
    <property type="evidence" value="ECO:0007669"/>
    <property type="project" value="InterPro"/>
</dbReference>
<feature type="chain" id="PRO_5012666152" evidence="3">
    <location>
        <begin position="21"/>
        <end position="331"/>
    </location>
</feature>
<evidence type="ECO:0000256" key="1">
    <source>
        <dbReference type="ARBA" id="ARBA00022729"/>
    </source>
</evidence>
<dbReference type="InterPro" id="IPR036514">
    <property type="entry name" value="SGNH_hydro_sf"/>
</dbReference>
<dbReference type="SUPFAM" id="SSF52266">
    <property type="entry name" value="SGNH hydrolase"/>
    <property type="match status" value="1"/>
</dbReference>
<keyword evidence="2" id="KW-0472">Membrane</keyword>
<gene>
    <name evidence="4" type="ORF">LY90DRAFT_677356</name>
</gene>
<evidence type="ECO:0000256" key="3">
    <source>
        <dbReference type="SAM" id="SignalP"/>
    </source>
</evidence>
<dbReference type="PANTHER" id="PTHR45642">
    <property type="entry name" value="GDSL ESTERASE/LIPASE EXL3"/>
    <property type="match status" value="1"/>
</dbReference>
<keyword evidence="1 3" id="KW-0732">Signal</keyword>
<dbReference type="Proteomes" id="UP000193920">
    <property type="component" value="Unassembled WGS sequence"/>
</dbReference>
<protein>
    <submittedName>
        <fullName evidence="4">Uncharacterized protein</fullName>
    </submittedName>
</protein>
<evidence type="ECO:0000256" key="2">
    <source>
        <dbReference type="SAM" id="Phobius"/>
    </source>
</evidence>
<dbReference type="OrthoDB" id="2131808at2759"/>
<dbReference type="EMBL" id="MCOG01000328">
    <property type="protein sequence ID" value="ORY17196.1"/>
    <property type="molecule type" value="Genomic_DNA"/>
</dbReference>
<dbReference type="PANTHER" id="PTHR45642:SF139">
    <property type="entry name" value="SGNH HYDROLASE-TYPE ESTERASE DOMAIN-CONTAINING PROTEIN"/>
    <property type="match status" value="1"/>
</dbReference>
<evidence type="ECO:0000313" key="5">
    <source>
        <dbReference type="Proteomes" id="UP000193920"/>
    </source>
</evidence>
<keyword evidence="2" id="KW-0812">Transmembrane</keyword>